<dbReference type="GO" id="GO:0016791">
    <property type="term" value="F:phosphatase activity"/>
    <property type="evidence" value="ECO:0007669"/>
    <property type="project" value="TreeGrafter"/>
</dbReference>
<protein>
    <submittedName>
        <fullName evidence="2">Diadenosine tetraphosphatase</fullName>
    </submittedName>
</protein>
<dbReference type="Proteomes" id="UP000203589">
    <property type="component" value="Chromosome"/>
</dbReference>
<proteinExistence type="predicted"/>
<evidence type="ECO:0000259" key="1">
    <source>
        <dbReference type="Pfam" id="PF00149"/>
    </source>
</evidence>
<dbReference type="InterPro" id="IPR029052">
    <property type="entry name" value="Metallo-depent_PP-like"/>
</dbReference>
<name>A0A222E1W1_9RHOB</name>
<dbReference type="InterPro" id="IPR050126">
    <property type="entry name" value="Ap4A_hydrolase"/>
</dbReference>
<feature type="domain" description="Calcineurin-like phosphoesterase" evidence="1">
    <location>
        <begin position="6"/>
        <end position="199"/>
    </location>
</feature>
<dbReference type="AlphaFoldDB" id="A0A222E1W1"/>
<evidence type="ECO:0000313" key="2">
    <source>
        <dbReference type="EMBL" id="ASP20143.1"/>
    </source>
</evidence>
<dbReference type="OrthoDB" id="9807890at2"/>
<dbReference type="PANTHER" id="PTHR42850:SF4">
    <property type="entry name" value="ZINC-DEPENDENT ENDOPOLYPHOSPHATASE"/>
    <property type="match status" value="1"/>
</dbReference>
<dbReference type="SUPFAM" id="SSF56300">
    <property type="entry name" value="Metallo-dependent phosphatases"/>
    <property type="match status" value="1"/>
</dbReference>
<dbReference type="GO" id="GO:0110154">
    <property type="term" value="P:RNA decapping"/>
    <property type="evidence" value="ECO:0007669"/>
    <property type="project" value="TreeGrafter"/>
</dbReference>
<dbReference type="PANTHER" id="PTHR42850">
    <property type="entry name" value="METALLOPHOSPHOESTERASE"/>
    <property type="match status" value="1"/>
</dbReference>
<dbReference type="GO" id="GO:0005737">
    <property type="term" value="C:cytoplasm"/>
    <property type="evidence" value="ECO:0007669"/>
    <property type="project" value="TreeGrafter"/>
</dbReference>
<dbReference type="InterPro" id="IPR004843">
    <property type="entry name" value="Calcineurin-like_PHP"/>
</dbReference>
<reference evidence="2 3" key="1">
    <citation type="submission" date="2017-07" db="EMBL/GenBank/DDBJ databases">
        <title>Genome Sequence of Antarctobacter heliothermus Strain SMS3 Isolated from a culture of the Diatom Skeletonema marinoi.</title>
        <authorList>
            <person name="Topel M."/>
            <person name="Pinder M.I.M."/>
            <person name="Johansson O.N."/>
            <person name="Kourtchenko O."/>
            <person name="Godhe A."/>
            <person name="Clarke A.K."/>
        </authorList>
    </citation>
    <scope>NUCLEOTIDE SEQUENCE [LARGE SCALE GENOMIC DNA]</scope>
    <source>
        <strain evidence="2 3">SMS3</strain>
    </source>
</reference>
<dbReference type="EMBL" id="CP022540">
    <property type="protein sequence ID" value="ASP20143.1"/>
    <property type="molecule type" value="Genomic_DNA"/>
</dbReference>
<organism evidence="2 3">
    <name type="scientific">Antarctobacter heliothermus</name>
    <dbReference type="NCBI Taxonomy" id="74033"/>
    <lineage>
        <taxon>Bacteria</taxon>
        <taxon>Pseudomonadati</taxon>
        <taxon>Pseudomonadota</taxon>
        <taxon>Alphaproteobacteria</taxon>
        <taxon>Rhodobacterales</taxon>
        <taxon>Roseobacteraceae</taxon>
        <taxon>Antarctobacter</taxon>
    </lineage>
</organism>
<dbReference type="KEGG" id="aht:ANTHELSMS3_01445"/>
<accession>A0A222E1W1</accession>
<dbReference type="Pfam" id="PF00149">
    <property type="entry name" value="Metallophos"/>
    <property type="match status" value="1"/>
</dbReference>
<keyword evidence="3" id="KW-1185">Reference proteome</keyword>
<dbReference type="GO" id="GO:0008803">
    <property type="term" value="F:bis(5'-nucleosyl)-tetraphosphatase (symmetrical) activity"/>
    <property type="evidence" value="ECO:0007669"/>
    <property type="project" value="TreeGrafter"/>
</dbReference>
<sequence>MIDTLYAIGDIHGQLAMLEDALDRIERDGGPNARIVFLGDYVDRGPNSRGVIERLRQGLAEGRNWICLKGNHDRLFEWFVAPPVPRQDSHLLIGYHWFHERLGGLETAQSYGVDVPERIRQKELAAEFRAALPDGHLAFLQGLQLSHREMGKFFVHAGVRPGVPLADQDEEDLLWIRQEFLEDTRDHGALIVHGHTPVKAPELKPNRLNLDTGAGYGRPMSIAVFEADEIFALGRSGRVRL</sequence>
<dbReference type="CDD" id="cd00144">
    <property type="entry name" value="MPP_PPP_family"/>
    <property type="match status" value="1"/>
</dbReference>
<dbReference type="Gene3D" id="3.60.21.10">
    <property type="match status" value="1"/>
</dbReference>
<evidence type="ECO:0000313" key="3">
    <source>
        <dbReference type="Proteomes" id="UP000203589"/>
    </source>
</evidence>
<dbReference type="RefSeq" id="WP_094034269.1">
    <property type="nucleotide sequence ID" value="NZ_CP022540.1"/>
</dbReference>
<gene>
    <name evidence="2" type="ORF">ANTHELSMS3_01445</name>
</gene>